<keyword evidence="9" id="KW-1185">Reference proteome</keyword>
<evidence type="ECO:0000313" key="9">
    <source>
        <dbReference type="Proteomes" id="UP000002315"/>
    </source>
</evidence>
<evidence type="ECO:0000259" key="7">
    <source>
        <dbReference type="Pfam" id="PF00535"/>
    </source>
</evidence>
<dbReference type="EMBL" id="CP002278">
    <property type="protein sequence ID" value="ADP78019.1"/>
    <property type="molecule type" value="Genomic_DNA"/>
</dbReference>
<dbReference type="AlphaFoldDB" id="E3GWV0"/>
<feature type="transmembrane region" description="Helical" evidence="6">
    <location>
        <begin position="274"/>
        <end position="296"/>
    </location>
</feature>
<keyword evidence="4 8" id="KW-0808">Transferase</keyword>
<keyword evidence="5" id="KW-0460">Magnesium</keyword>
<dbReference type="Gene3D" id="3.90.550.10">
    <property type="entry name" value="Spore Coat Polysaccharide Biosynthesis Protein SpsA, Chain A"/>
    <property type="match status" value="1"/>
</dbReference>
<protein>
    <submittedName>
        <fullName evidence="8">Glycosyl transferase family 2</fullName>
    </submittedName>
</protein>
<dbReference type="SUPFAM" id="SSF50692">
    <property type="entry name" value="ADC-like"/>
    <property type="match status" value="1"/>
</dbReference>
<keyword evidence="6" id="KW-1133">Transmembrane helix</keyword>
<dbReference type="InterPro" id="IPR009010">
    <property type="entry name" value="Asp_de-COase-like_dom_sf"/>
</dbReference>
<reference evidence="8 9" key="1">
    <citation type="journal article" date="2010" name="Stand. Genomic Sci.">
        <title>Complete genome sequence of Methanothermus fervidus type strain (V24S).</title>
        <authorList>
            <person name="Anderson I."/>
            <person name="Djao O.D."/>
            <person name="Misra M."/>
            <person name="Chertkov O."/>
            <person name="Nolan M."/>
            <person name="Lucas S."/>
            <person name="Lapidus A."/>
            <person name="Del Rio T.G."/>
            <person name="Tice H."/>
            <person name="Cheng J.F."/>
            <person name="Tapia R."/>
            <person name="Han C."/>
            <person name="Goodwin L."/>
            <person name="Pitluck S."/>
            <person name="Liolios K."/>
            <person name="Ivanova N."/>
            <person name="Mavromatis K."/>
            <person name="Mikhailova N."/>
            <person name="Pati A."/>
            <person name="Brambilla E."/>
            <person name="Chen A."/>
            <person name="Palaniappan K."/>
            <person name="Land M."/>
            <person name="Hauser L."/>
            <person name="Chang Y.J."/>
            <person name="Jeffries C.D."/>
            <person name="Sikorski J."/>
            <person name="Spring S."/>
            <person name="Rohde M."/>
            <person name="Eichinger K."/>
            <person name="Huber H."/>
            <person name="Wirth R."/>
            <person name="Goker M."/>
            <person name="Detter J.C."/>
            <person name="Woyke T."/>
            <person name="Bristow J."/>
            <person name="Eisen J.A."/>
            <person name="Markowitz V."/>
            <person name="Hugenholtz P."/>
            <person name="Klenk H.P."/>
            <person name="Kyrpides N.C."/>
        </authorList>
    </citation>
    <scope>NUCLEOTIDE SEQUENCE [LARGE SCALE GENOMIC DNA]</scope>
    <source>
        <strain evidence="9">ATCC 43054 / DSM 2088 / JCM 10308 / V24 S</strain>
    </source>
</reference>
<dbReference type="PANTHER" id="PTHR48090:SF10">
    <property type="entry name" value="GLUCOSYL-3-PHOSPHOGLYCERATE SYNTHASE"/>
    <property type="match status" value="1"/>
</dbReference>
<keyword evidence="6" id="KW-0812">Transmembrane</keyword>
<dbReference type="GO" id="GO:0016757">
    <property type="term" value="F:glycosyltransferase activity"/>
    <property type="evidence" value="ECO:0007669"/>
    <property type="project" value="UniProtKB-KW"/>
</dbReference>
<dbReference type="InterPro" id="IPR029044">
    <property type="entry name" value="Nucleotide-diphossugar_trans"/>
</dbReference>
<dbReference type="STRING" id="523846.Mfer_1233"/>
<keyword evidence="6" id="KW-0472">Membrane</keyword>
<dbReference type="Pfam" id="PF00535">
    <property type="entry name" value="Glycos_transf_2"/>
    <property type="match status" value="1"/>
</dbReference>
<dbReference type="KEGG" id="mfv:Mfer_1233"/>
<evidence type="ECO:0000313" key="8">
    <source>
        <dbReference type="EMBL" id="ADP78019.1"/>
    </source>
</evidence>
<dbReference type="HOGENOM" id="CLU_478695_0_0_2"/>
<evidence type="ECO:0000256" key="6">
    <source>
        <dbReference type="SAM" id="Phobius"/>
    </source>
</evidence>
<sequence length="570" mass="64059">MYSMILIFIIFLFLVVKRYKPRVSAVIPAYNEEETVADVVNAVKKSKYVDEIIVVDDGSTDKTYEKALNAGAKVIKHEKNKGKGAALKTGFKESSGDIILFLDADLKNINPKKVDRIVEPIIRGEADITKSKFKRKAGRVTELTAKPLLNFFFPELNFKQPLSGQFAAKRSVLEKVKFEEDYGVDIGIILDADAHGFRIKEVDIGTLNHKMSDLSDLNLMANEVVRTIVNRAVEYGRVAMMDTIGNSIRMCVLGLSLTSFGIFSIFFTRIIPLYVGIALSILGFIVAMYYLVILLMKSCKIILTSKNPISTIKSFIYMHFPVLVSALILFAILSALFGSIHVEKDKISIQPVSGNLVIWKKAHENRTIAIKGPYTIDSALENESNIIRMPADAIDTLGINYGDKIYIYNLSYEVREPLPGENNVIRMPQEIRSVLNVNIGDVIQDNNLRKIFKNVYVLRNIYTSEGLTVKEGVLIQTQSNESKSVNIYFDNKFLVSTSGIMKEGYYSVYVNGIKVDTIYFDGNAPANYTIYWNGHIINIYIKENGQSDMMFANSLRGRFLDFNITNSSSL</sequence>
<comment type="similarity">
    <text evidence="2">Belongs to the glycosyltransferase 2 family.</text>
</comment>
<organism evidence="8 9">
    <name type="scientific">Methanothermus fervidus (strain ATCC 43054 / DSM 2088 / JCM 10308 / V24 S)</name>
    <dbReference type="NCBI Taxonomy" id="523846"/>
    <lineage>
        <taxon>Archaea</taxon>
        <taxon>Methanobacteriati</taxon>
        <taxon>Methanobacteriota</taxon>
        <taxon>Methanomada group</taxon>
        <taxon>Methanobacteria</taxon>
        <taxon>Methanobacteriales</taxon>
        <taxon>Methanothermaceae</taxon>
        <taxon>Methanothermus</taxon>
    </lineage>
</organism>
<comment type="cofactor">
    <cofactor evidence="1">
        <name>Mg(2+)</name>
        <dbReference type="ChEBI" id="CHEBI:18420"/>
    </cofactor>
</comment>
<gene>
    <name evidence="8" type="ordered locus">Mfer_1233</name>
</gene>
<dbReference type="InterPro" id="IPR001173">
    <property type="entry name" value="Glyco_trans_2-like"/>
</dbReference>
<keyword evidence="3" id="KW-0328">Glycosyltransferase</keyword>
<evidence type="ECO:0000256" key="3">
    <source>
        <dbReference type="ARBA" id="ARBA00022676"/>
    </source>
</evidence>
<dbReference type="CAZy" id="GT81">
    <property type="family name" value="Glycosyltransferase Family 81"/>
</dbReference>
<feature type="transmembrane region" description="Helical" evidence="6">
    <location>
        <begin position="316"/>
        <end position="337"/>
    </location>
</feature>
<evidence type="ECO:0000256" key="1">
    <source>
        <dbReference type="ARBA" id="ARBA00001946"/>
    </source>
</evidence>
<dbReference type="InterPro" id="IPR050256">
    <property type="entry name" value="Glycosyltransferase_2"/>
</dbReference>
<feature type="domain" description="Glycosyltransferase 2-like" evidence="7">
    <location>
        <begin position="24"/>
        <end position="159"/>
    </location>
</feature>
<evidence type="ECO:0000256" key="4">
    <source>
        <dbReference type="ARBA" id="ARBA00022679"/>
    </source>
</evidence>
<dbReference type="PANTHER" id="PTHR48090">
    <property type="entry name" value="UNDECAPRENYL-PHOSPHATE 4-DEOXY-4-FORMAMIDO-L-ARABINOSE TRANSFERASE-RELATED"/>
    <property type="match status" value="1"/>
</dbReference>
<dbReference type="CDD" id="cd04179">
    <property type="entry name" value="DPM_DPG-synthase_like"/>
    <property type="match status" value="1"/>
</dbReference>
<accession>E3GWV0</accession>
<dbReference type="SUPFAM" id="SSF53448">
    <property type="entry name" value="Nucleotide-diphospho-sugar transferases"/>
    <property type="match status" value="1"/>
</dbReference>
<dbReference type="Proteomes" id="UP000002315">
    <property type="component" value="Chromosome"/>
</dbReference>
<evidence type="ECO:0000256" key="5">
    <source>
        <dbReference type="ARBA" id="ARBA00022842"/>
    </source>
</evidence>
<proteinExistence type="inferred from homology"/>
<evidence type="ECO:0000256" key="2">
    <source>
        <dbReference type="ARBA" id="ARBA00006739"/>
    </source>
</evidence>
<feature type="transmembrane region" description="Helical" evidence="6">
    <location>
        <begin position="247"/>
        <end position="267"/>
    </location>
</feature>
<dbReference type="OrthoDB" id="11098at2157"/>
<name>E3GWV0_METFV</name>